<reference evidence="1 2" key="1">
    <citation type="submission" date="2015-12" db="EMBL/GenBank/DDBJ databases">
        <title>The genome of Folsomia candida.</title>
        <authorList>
            <person name="Faddeeva A."/>
            <person name="Derks M.F."/>
            <person name="Anvar Y."/>
            <person name="Smit S."/>
            <person name="Van Straalen N."/>
            <person name="Roelofs D."/>
        </authorList>
    </citation>
    <scope>NUCLEOTIDE SEQUENCE [LARGE SCALE GENOMIC DNA]</scope>
    <source>
        <strain evidence="1 2">VU population</strain>
        <tissue evidence="1">Whole body</tissue>
    </source>
</reference>
<proteinExistence type="predicted"/>
<evidence type="ECO:0000313" key="2">
    <source>
        <dbReference type="Proteomes" id="UP000198287"/>
    </source>
</evidence>
<accession>A0A226D2X3</accession>
<dbReference type="AlphaFoldDB" id="A0A226D2X3"/>
<protein>
    <submittedName>
        <fullName evidence="1">Uncharacterized protein</fullName>
    </submittedName>
</protein>
<keyword evidence="2" id="KW-1185">Reference proteome</keyword>
<sequence>MDLPDLDQWTRLLTPLNDTDIGQILNATHSLALRLLQLSRPPVQRVTALNEHHLDNFTLQLQSALTAEHSFTVESTKIFNKDFQALEKALSETDRVVHNELRDIANEEERLESKAQDDHHSLFALAVA</sequence>
<gene>
    <name evidence="1" type="ORF">Fcan01_25652</name>
</gene>
<comment type="caution">
    <text evidence="1">The sequence shown here is derived from an EMBL/GenBank/DDBJ whole genome shotgun (WGS) entry which is preliminary data.</text>
</comment>
<evidence type="ECO:0000313" key="1">
    <source>
        <dbReference type="EMBL" id="OXA39569.1"/>
    </source>
</evidence>
<organism evidence="1 2">
    <name type="scientific">Folsomia candida</name>
    <name type="common">Springtail</name>
    <dbReference type="NCBI Taxonomy" id="158441"/>
    <lineage>
        <taxon>Eukaryota</taxon>
        <taxon>Metazoa</taxon>
        <taxon>Ecdysozoa</taxon>
        <taxon>Arthropoda</taxon>
        <taxon>Hexapoda</taxon>
        <taxon>Collembola</taxon>
        <taxon>Entomobryomorpha</taxon>
        <taxon>Isotomoidea</taxon>
        <taxon>Isotomidae</taxon>
        <taxon>Proisotominae</taxon>
        <taxon>Folsomia</taxon>
    </lineage>
</organism>
<name>A0A226D2X3_FOLCA</name>
<dbReference type="Proteomes" id="UP000198287">
    <property type="component" value="Unassembled WGS sequence"/>
</dbReference>
<dbReference type="EMBL" id="LNIX01000038">
    <property type="protein sequence ID" value="OXA39569.1"/>
    <property type="molecule type" value="Genomic_DNA"/>
</dbReference>